<dbReference type="GeneID" id="54476505"/>
<dbReference type="PANTHER" id="PTHR45939:SF2">
    <property type="entry name" value="CARRIER PROTEIN, PUTATIVE (AFU_ORTHOLOGUE AFUA_2G13870)-RELATED"/>
    <property type="match status" value="1"/>
</dbReference>
<keyword evidence="4 9" id="KW-0812">Transmembrane</keyword>
<dbReference type="AlphaFoldDB" id="A0A6A6PT77"/>
<feature type="region of interest" description="Disordered" evidence="11">
    <location>
        <begin position="410"/>
        <end position="435"/>
    </location>
</feature>
<feature type="repeat" description="Solcar" evidence="9">
    <location>
        <begin position="147"/>
        <end position="240"/>
    </location>
</feature>
<dbReference type="EMBL" id="MU001636">
    <property type="protein sequence ID" value="KAF2482693.1"/>
    <property type="molecule type" value="Genomic_DNA"/>
</dbReference>
<evidence type="ECO:0000256" key="4">
    <source>
        <dbReference type="ARBA" id="ARBA00022692"/>
    </source>
</evidence>
<proteinExistence type="inferred from homology"/>
<keyword evidence="5" id="KW-0677">Repeat</keyword>
<reference evidence="12" key="1">
    <citation type="journal article" date="2020" name="Stud. Mycol.">
        <title>101 Dothideomycetes genomes: a test case for predicting lifestyles and emergence of pathogens.</title>
        <authorList>
            <person name="Haridas S."/>
            <person name="Albert R."/>
            <person name="Binder M."/>
            <person name="Bloem J."/>
            <person name="Labutti K."/>
            <person name="Salamov A."/>
            <person name="Andreopoulos B."/>
            <person name="Baker S."/>
            <person name="Barry K."/>
            <person name="Bills G."/>
            <person name="Bluhm B."/>
            <person name="Cannon C."/>
            <person name="Castanera R."/>
            <person name="Culley D."/>
            <person name="Daum C."/>
            <person name="Ezra D."/>
            <person name="Gonzalez J."/>
            <person name="Henrissat B."/>
            <person name="Kuo A."/>
            <person name="Liang C."/>
            <person name="Lipzen A."/>
            <person name="Lutzoni F."/>
            <person name="Magnuson J."/>
            <person name="Mondo S."/>
            <person name="Nolan M."/>
            <person name="Ohm R."/>
            <person name="Pangilinan J."/>
            <person name="Park H.-J."/>
            <person name="Ramirez L."/>
            <person name="Alfaro M."/>
            <person name="Sun H."/>
            <person name="Tritt A."/>
            <person name="Yoshinaga Y."/>
            <person name="Zwiers L.-H."/>
            <person name="Turgeon B."/>
            <person name="Goodwin S."/>
            <person name="Spatafora J."/>
            <person name="Crous P."/>
            <person name="Grigoriev I."/>
        </authorList>
    </citation>
    <scope>NUCLEOTIDE SEQUENCE</scope>
    <source>
        <strain evidence="12">CBS 113389</strain>
    </source>
</reference>
<dbReference type="GO" id="GO:0016020">
    <property type="term" value="C:membrane"/>
    <property type="evidence" value="ECO:0007669"/>
    <property type="project" value="UniProtKB-SubCell"/>
</dbReference>
<evidence type="ECO:0000256" key="1">
    <source>
        <dbReference type="ARBA" id="ARBA00004141"/>
    </source>
</evidence>
<evidence type="ECO:0000256" key="9">
    <source>
        <dbReference type="PROSITE-ProRule" id="PRU00282"/>
    </source>
</evidence>
<feature type="repeat" description="Solcar" evidence="9">
    <location>
        <begin position="36"/>
        <end position="137"/>
    </location>
</feature>
<evidence type="ECO:0000256" key="6">
    <source>
        <dbReference type="ARBA" id="ARBA00022792"/>
    </source>
</evidence>
<evidence type="ECO:0000256" key="5">
    <source>
        <dbReference type="ARBA" id="ARBA00022737"/>
    </source>
</evidence>
<evidence type="ECO:0000256" key="10">
    <source>
        <dbReference type="RuleBase" id="RU000488"/>
    </source>
</evidence>
<evidence type="ECO:0000256" key="2">
    <source>
        <dbReference type="ARBA" id="ARBA00006375"/>
    </source>
</evidence>
<protein>
    <submittedName>
        <fullName evidence="12">Mitochondrial carrier domain-containing protein</fullName>
    </submittedName>
</protein>
<accession>A0A6A6PT77</accession>
<dbReference type="InterPro" id="IPR023395">
    <property type="entry name" value="MCP_dom_sf"/>
</dbReference>
<dbReference type="PANTHER" id="PTHR45939">
    <property type="entry name" value="PEROXISOMAL MEMBRANE PROTEIN PMP34-RELATED"/>
    <property type="match status" value="1"/>
</dbReference>
<name>A0A6A6PT77_9PEZI</name>
<dbReference type="PROSITE" id="PS50920">
    <property type="entry name" value="SOLCAR"/>
    <property type="match status" value="3"/>
</dbReference>
<feature type="compositionally biased region" description="Basic and acidic residues" evidence="11">
    <location>
        <begin position="423"/>
        <end position="435"/>
    </location>
</feature>
<evidence type="ECO:0000313" key="12">
    <source>
        <dbReference type="EMBL" id="KAF2482693.1"/>
    </source>
</evidence>
<comment type="subcellular location">
    <subcellularLocation>
        <location evidence="1">Membrane</location>
        <topology evidence="1">Multi-pass membrane protein</topology>
    </subcellularLocation>
</comment>
<dbReference type="Gene3D" id="1.50.40.10">
    <property type="entry name" value="Mitochondrial carrier domain"/>
    <property type="match status" value="1"/>
</dbReference>
<dbReference type="GO" id="GO:0015217">
    <property type="term" value="F:ADP transmembrane transporter activity"/>
    <property type="evidence" value="ECO:0007669"/>
    <property type="project" value="TreeGrafter"/>
</dbReference>
<comment type="similarity">
    <text evidence="2 10">Belongs to the mitochondrial carrier (TC 2.A.29) family.</text>
</comment>
<keyword evidence="3 10" id="KW-0813">Transport</keyword>
<feature type="repeat" description="Solcar" evidence="9">
    <location>
        <begin position="249"/>
        <end position="376"/>
    </location>
</feature>
<dbReference type="Pfam" id="PF00153">
    <property type="entry name" value="Mito_carr"/>
    <property type="match status" value="3"/>
</dbReference>
<dbReference type="Proteomes" id="UP000799767">
    <property type="component" value="Unassembled WGS sequence"/>
</dbReference>
<dbReference type="InterPro" id="IPR052217">
    <property type="entry name" value="Mito/Peroxisomal_Carrier"/>
</dbReference>
<dbReference type="OrthoDB" id="18574at2759"/>
<dbReference type="InterPro" id="IPR018108">
    <property type="entry name" value="MCP_transmembrane"/>
</dbReference>
<evidence type="ECO:0000256" key="7">
    <source>
        <dbReference type="ARBA" id="ARBA00022989"/>
    </source>
</evidence>
<sequence>MSDDLGQYTAQVDAFTRYHLEQEQGGRGSLGLGPALPALGHALSGSVATASAKSLLYPLSLVITRLQVQRQLRQKGEANSAARSADKEYDGLFDAARKIHKTEGGIGAFYTGVAGDVSKGILDSFLFFLAYNYIRQAEHKRNGGNRIPVVKELAVGVAAGSFSKFFTSPIENIVTRQQTAALVNARDPNSGSDPASVRDIARQIYNERGLAGFWSGYGEAVMLTLNPAITFAVDNVLTRLLPREQRERPTPGMTFLLAALSKAIATTITYPAMLAKSRAQVSGGIGSEEEESLEEESMELLEKPSLNATPQRRKVKRGLERVFSIFAAQYAILVALRKIYREEGVAGLYSGVEAEVLKGFIQHGFTMMVKERAQVAVLQSYYLLLRLTKQWPEELKKAQDGARELVDEAGERASNLGETVTEGARRVAERATGRE</sequence>
<evidence type="ECO:0000256" key="3">
    <source>
        <dbReference type="ARBA" id="ARBA00022448"/>
    </source>
</evidence>
<evidence type="ECO:0000313" key="13">
    <source>
        <dbReference type="Proteomes" id="UP000799767"/>
    </source>
</evidence>
<dbReference type="SUPFAM" id="SSF103506">
    <property type="entry name" value="Mitochondrial carrier"/>
    <property type="match status" value="1"/>
</dbReference>
<keyword evidence="13" id="KW-1185">Reference proteome</keyword>
<gene>
    <name evidence="12" type="ORF">BDY17DRAFT_311123</name>
</gene>
<keyword evidence="7" id="KW-1133">Transmembrane helix</keyword>
<keyword evidence="8 9" id="KW-0472">Membrane</keyword>
<dbReference type="RefSeq" id="XP_033589263.1">
    <property type="nucleotide sequence ID" value="XM_033735503.1"/>
</dbReference>
<keyword evidence="6" id="KW-0496">Mitochondrion</keyword>
<evidence type="ECO:0000256" key="8">
    <source>
        <dbReference type="ARBA" id="ARBA00023136"/>
    </source>
</evidence>
<keyword evidence="6" id="KW-0999">Mitochondrion inner membrane</keyword>
<organism evidence="12 13">
    <name type="scientific">Neohortaea acidophila</name>
    <dbReference type="NCBI Taxonomy" id="245834"/>
    <lineage>
        <taxon>Eukaryota</taxon>
        <taxon>Fungi</taxon>
        <taxon>Dikarya</taxon>
        <taxon>Ascomycota</taxon>
        <taxon>Pezizomycotina</taxon>
        <taxon>Dothideomycetes</taxon>
        <taxon>Dothideomycetidae</taxon>
        <taxon>Mycosphaerellales</taxon>
        <taxon>Teratosphaeriaceae</taxon>
        <taxon>Neohortaea</taxon>
    </lineage>
</organism>
<evidence type="ECO:0000256" key="11">
    <source>
        <dbReference type="SAM" id="MobiDB-lite"/>
    </source>
</evidence>